<gene>
    <name evidence="3" type="ORF">M3P21_21270</name>
</gene>
<feature type="signal peptide" evidence="2">
    <location>
        <begin position="1"/>
        <end position="24"/>
    </location>
</feature>
<evidence type="ECO:0000313" key="3">
    <source>
        <dbReference type="EMBL" id="MCL6286050.1"/>
    </source>
</evidence>
<organism evidence="3 4">
    <name type="scientific">Ruegeria spongiae</name>
    <dbReference type="NCBI Taxonomy" id="2942209"/>
    <lineage>
        <taxon>Bacteria</taxon>
        <taxon>Pseudomonadati</taxon>
        <taxon>Pseudomonadota</taxon>
        <taxon>Alphaproteobacteria</taxon>
        <taxon>Rhodobacterales</taxon>
        <taxon>Roseobacteraceae</taxon>
        <taxon>Ruegeria</taxon>
    </lineage>
</organism>
<dbReference type="EMBL" id="JAMFMB010000050">
    <property type="protein sequence ID" value="MCL6286050.1"/>
    <property type="molecule type" value="Genomic_DNA"/>
</dbReference>
<evidence type="ECO:0000256" key="2">
    <source>
        <dbReference type="SAM" id="SignalP"/>
    </source>
</evidence>
<accession>A0ABT0Q8B8</accession>
<reference evidence="3" key="1">
    <citation type="submission" date="2022-05" db="EMBL/GenBank/DDBJ databases">
        <authorList>
            <person name="Park J.-S."/>
        </authorList>
    </citation>
    <scope>NUCLEOTIDE SEQUENCE</scope>
    <source>
        <strain evidence="3">2012CJ41-6</strain>
    </source>
</reference>
<feature type="chain" id="PRO_5046073907" evidence="2">
    <location>
        <begin position="25"/>
        <end position="287"/>
    </location>
</feature>
<name>A0ABT0Q8B8_9RHOB</name>
<dbReference type="RefSeq" id="WP_249713424.1">
    <property type="nucleotide sequence ID" value="NZ_JAMFMB010000050.1"/>
</dbReference>
<feature type="region of interest" description="Disordered" evidence="1">
    <location>
        <begin position="52"/>
        <end position="118"/>
    </location>
</feature>
<keyword evidence="2" id="KW-0732">Signal</keyword>
<evidence type="ECO:0000313" key="4">
    <source>
        <dbReference type="Proteomes" id="UP001203880"/>
    </source>
</evidence>
<keyword evidence="4" id="KW-1185">Reference proteome</keyword>
<protein>
    <submittedName>
        <fullName evidence="3">Uncharacterized protein</fullName>
    </submittedName>
</protein>
<dbReference type="Proteomes" id="UP001203880">
    <property type="component" value="Unassembled WGS sequence"/>
</dbReference>
<proteinExistence type="predicted"/>
<sequence length="287" mass="31170">MLRTAIASLFALLALFSWTSECDAFTSQAINFERLQPAMEGQSSKLVLIKGGKKPAPLKPKPNAAAKPKPQAKAKPKAATTSRTAPKPKTKPLLHSANSTAKPIVSQVRPRTSKPLSSEQIIKARASLRQLGTADLGFRQTNRGNRSTLKGHTLLGTGRQAFSQIKEPAYRRKAIGAFLGDVKAYRLERPIVVHRRWGGKAEETGSPYVGRQQYKKAGNALRYQAIHGSNSLKEKSAHVVPKGAIILVGKASDESNEKGFTSRSVGGGEQIYIVNPKLAKSLRFQLK</sequence>
<comment type="caution">
    <text evidence="3">The sequence shown here is derived from an EMBL/GenBank/DDBJ whole genome shotgun (WGS) entry which is preliminary data.</text>
</comment>
<evidence type="ECO:0000256" key="1">
    <source>
        <dbReference type="SAM" id="MobiDB-lite"/>
    </source>
</evidence>